<sequence length="346" mass="37718">MATPEDAASAHHGPATLDRVPIVDISPFLHGSPAERAAVADLVDRTNREIGFLVITGHGFDLELLDRWFEISRRFFEGPGSAKRAVMHAGPTAHHGYHGQGLSGLAAKEGEEAPPDLREYFMIGQTDLSAAPFRTPEAGRFHRPNLWPDEPAEFAAVGGAYYAAISRLGAELMRLFAVSLGLPEHWFDDKIDHHFSIVSSIYYPEQKTAPLPGQLRAGAHTDYGSLTILAPTAAPGGLQVRTLQGEWVDVPHVPGAFVINIGDMMQRWTNDRWLSNMHRVVNPPSAVAATSPRQSIAFFLHPNHDAVIECIPTCIEQNAPAKYPAILAGEYMIEKEAAIATATTKK</sequence>
<comment type="catalytic activity">
    <reaction evidence="10">
        <text>L-arginine + 2-oxoglutarate + O2 = guanidine + L-glutamate 5-semialdehyde + succinate + CO2</text>
        <dbReference type="Rhea" id="RHEA:31535"/>
        <dbReference type="ChEBI" id="CHEBI:15379"/>
        <dbReference type="ChEBI" id="CHEBI:16526"/>
        <dbReference type="ChEBI" id="CHEBI:16810"/>
        <dbReference type="ChEBI" id="CHEBI:30031"/>
        <dbReference type="ChEBI" id="CHEBI:30087"/>
        <dbReference type="ChEBI" id="CHEBI:32682"/>
        <dbReference type="ChEBI" id="CHEBI:58066"/>
        <dbReference type="EC" id="1.14.20.7"/>
    </reaction>
</comment>
<dbReference type="EC" id="1.14.20.7" evidence="3"/>
<evidence type="ECO:0000259" key="12">
    <source>
        <dbReference type="PROSITE" id="PS51471"/>
    </source>
</evidence>
<comment type="pathway">
    <text evidence="2">Alkene biosynthesis; ethylene biosynthesis via 2-oxoglutarate.</text>
</comment>
<dbReference type="EMBL" id="FRXO01000004">
    <property type="protein sequence ID" value="SHO65602.1"/>
    <property type="molecule type" value="Genomic_DNA"/>
</dbReference>
<gene>
    <name evidence="13" type="ORF">SAMN02745172_02247</name>
</gene>
<evidence type="ECO:0000313" key="13">
    <source>
        <dbReference type="EMBL" id="SHO65602.1"/>
    </source>
</evidence>
<name>A0A1M7ZLA9_9HYPH</name>
<dbReference type="GO" id="GO:0102276">
    <property type="term" value="F:2-oxoglutarate oxygenase/decarboxylase (ethylene-forming) activity"/>
    <property type="evidence" value="ECO:0007669"/>
    <property type="project" value="UniProtKB-EC"/>
</dbReference>
<accession>A0A1M7ZLA9</accession>
<dbReference type="InterPro" id="IPR027443">
    <property type="entry name" value="IPNS-like_sf"/>
</dbReference>
<evidence type="ECO:0000256" key="2">
    <source>
        <dbReference type="ARBA" id="ARBA00004767"/>
    </source>
</evidence>
<dbReference type="Pfam" id="PF14226">
    <property type="entry name" value="DIOX_N"/>
    <property type="match status" value="1"/>
</dbReference>
<dbReference type="PROSITE" id="PS51471">
    <property type="entry name" value="FE2OG_OXY"/>
    <property type="match status" value="1"/>
</dbReference>
<dbReference type="Proteomes" id="UP000186406">
    <property type="component" value="Unassembled WGS sequence"/>
</dbReference>
<keyword evidence="14" id="KW-1185">Reference proteome</keyword>
<comment type="catalytic activity">
    <reaction evidence="9">
        <text>2-oxoglutarate + O2 + 2 H(+) = ethene + 3 CO2 + H2O</text>
        <dbReference type="Rhea" id="RHEA:31523"/>
        <dbReference type="ChEBI" id="CHEBI:15377"/>
        <dbReference type="ChEBI" id="CHEBI:15378"/>
        <dbReference type="ChEBI" id="CHEBI:15379"/>
        <dbReference type="ChEBI" id="CHEBI:16526"/>
        <dbReference type="ChEBI" id="CHEBI:16810"/>
        <dbReference type="ChEBI" id="CHEBI:18153"/>
        <dbReference type="EC" id="1.13.12.19"/>
    </reaction>
</comment>
<proteinExistence type="inferred from homology"/>
<dbReference type="PRINTS" id="PR00682">
    <property type="entry name" value="IPNSYNTHASE"/>
</dbReference>
<evidence type="ECO:0000256" key="9">
    <source>
        <dbReference type="ARBA" id="ARBA00047725"/>
    </source>
</evidence>
<evidence type="ECO:0000256" key="1">
    <source>
        <dbReference type="ARBA" id="ARBA00001954"/>
    </source>
</evidence>
<dbReference type="STRING" id="1123029.SAMN02745172_02247"/>
<dbReference type="Gene3D" id="2.60.120.330">
    <property type="entry name" value="B-lactam Antibiotic, Isopenicillin N Synthase, Chain"/>
    <property type="match status" value="1"/>
</dbReference>
<evidence type="ECO:0000256" key="4">
    <source>
        <dbReference type="ARBA" id="ARBA00012531"/>
    </source>
</evidence>
<evidence type="ECO:0000256" key="6">
    <source>
        <dbReference type="ARBA" id="ARBA00022666"/>
    </source>
</evidence>
<dbReference type="GO" id="GO:0009693">
    <property type="term" value="P:ethylene biosynthetic process"/>
    <property type="evidence" value="ECO:0007669"/>
    <property type="project" value="UniProtKB-KW"/>
</dbReference>
<dbReference type="AlphaFoldDB" id="A0A1M7ZLA9"/>
<dbReference type="InterPro" id="IPR026992">
    <property type="entry name" value="DIOX_N"/>
</dbReference>
<keyword evidence="11" id="KW-0479">Metal-binding</keyword>
<dbReference type="SUPFAM" id="SSF51197">
    <property type="entry name" value="Clavaminate synthase-like"/>
    <property type="match status" value="1"/>
</dbReference>
<evidence type="ECO:0000256" key="10">
    <source>
        <dbReference type="ARBA" id="ARBA00049359"/>
    </source>
</evidence>
<dbReference type="InterPro" id="IPR050231">
    <property type="entry name" value="Iron_ascorbate_oxido_reductase"/>
</dbReference>
<evidence type="ECO:0000256" key="3">
    <source>
        <dbReference type="ARBA" id="ARBA00012293"/>
    </source>
</evidence>
<evidence type="ECO:0000256" key="11">
    <source>
        <dbReference type="RuleBase" id="RU003682"/>
    </source>
</evidence>
<dbReference type="PANTHER" id="PTHR47990">
    <property type="entry name" value="2-OXOGLUTARATE (2OG) AND FE(II)-DEPENDENT OXYGENASE SUPERFAMILY PROTEIN-RELATED"/>
    <property type="match status" value="1"/>
</dbReference>
<dbReference type="Pfam" id="PF03171">
    <property type="entry name" value="2OG-FeII_Oxy"/>
    <property type="match status" value="1"/>
</dbReference>
<comment type="similarity">
    <text evidence="11">Belongs to the iron/ascorbate-dependent oxidoreductase family.</text>
</comment>
<keyword evidence="11" id="KW-0408">Iron</keyword>
<protein>
    <recommendedName>
        <fullName evidence="5">2-oxoglutarate-dependent ethylene/succinate-forming enzyme</fullName>
        <ecNumber evidence="4">1.13.12.19</ecNumber>
        <ecNumber evidence="3">1.14.20.7</ecNumber>
    </recommendedName>
    <alternativeName>
        <fullName evidence="7">2-oxoglutarate dioxygenase (ethylene-forming)</fullName>
    </alternativeName>
    <alternativeName>
        <fullName evidence="8">2-oxoglutarate/L-arginine monooxygenase/decarboxylase (succinate-forming)</fullName>
    </alternativeName>
</protein>
<dbReference type="InterPro" id="IPR005123">
    <property type="entry name" value="Oxoglu/Fe-dep_dioxygenase_dom"/>
</dbReference>
<evidence type="ECO:0000256" key="7">
    <source>
        <dbReference type="ARBA" id="ARBA00031011"/>
    </source>
</evidence>
<evidence type="ECO:0000313" key="14">
    <source>
        <dbReference type="Proteomes" id="UP000186406"/>
    </source>
</evidence>
<organism evidence="13 14">
    <name type="scientific">Pseudoxanthobacter soli DSM 19599</name>
    <dbReference type="NCBI Taxonomy" id="1123029"/>
    <lineage>
        <taxon>Bacteria</taxon>
        <taxon>Pseudomonadati</taxon>
        <taxon>Pseudomonadota</taxon>
        <taxon>Alphaproteobacteria</taxon>
        <taxon>Hyphomicrobiales</taxon>
        <taxon>Segnochrobactraceae</taxon>
        <taxon>Pseudoxanthobacter</taxon>
    </lineage>
</organism>
<dbReference type="EC" id="1.13.12.19" evidence="4"/>
<dbReference type="RefSeq" id="WP_073628663.1">
    <property type="nucleotide sequence ID" value="NZ_FRXO01000004.1"/>
</dbReference>
<comment type="cofactor">
    <cofactor evidence="1">
        <name>Fe(2+)</name>
        <dbReference type="ChEBI" id="CHEBI:29033"/>
    </cofactor>
</comment>
<keyword evidence="11" id="KW-0560">Oxidoreductase</keyword>
<feature type="domain" description="Fe2OG dioxygenase" evidence="12">
    <location>
        <begin position="190"/>
        <end position="302"/>
    </location>
</feature>
<evidence type="ECO:0000256" key="8">
    <source>
        <dbReference type="ARBA" id="ARBA00031282"/>
    </source>
</evidence>
<evidence type="ECO:0000256" key="5">
    <source>
        <dbReference type="ARBA" id="ARBA00019045"/>
    </source>
</evidence>
<reference evidence="13 14" key="1">
    <citation type="submission" date="2016-12" db="EMBL/GenBank/DDBJ databases">
        <authorList>
            <person name="Song W.-J."/>
            <person name="Kurnit D.M."/>
        </authorList>
    </citation>
    <scope>NUCLEOTIDE SEQUENCE [LARGE SCALE GENOMIC DNA]</scope>
    <source>
        <strain evidence="13 14">DSM 19599</strain>
    </source>
</reference>
<dbReference type="InterPro" id="IPR044861">
    <property type="entry name" value="IPNS-like_FE2OG_OXY"/>
</dbReference>
<keyword evidence="6" id="KW-0266">Ethylene biosynthesis</keyword>
<dbReference type="GO" id="GO:0046872">
    <property type="term" value="F:metal ion binding"/>
    <property type="evidence" value="ECO:0007669"/>
    <property type="project" value="UniProtKB-KW"/>
</dbReference>